<name>A0A7V4DDR5_9BACT</name>
<dbReference type="GO" id="GO:0004112">
    <property type="term" value="F:cyclic-nucleotide phosphodiesterase activity"/>
    <property type="evidence" value="ECO:0007669"/>
    <property type="project" value="TreeGrafter"/>
</dbReference>
<accession>A0A7V4DDR5</accession>
<dbReference type="AlphaFoldDB" id="A0A7V4DDR5"/>
<dbReference type="CDD" id="cd00077">
    <property type="entry name" value="HDc"/>
    <property type="match status" value="1"/>
</dbReference>
<protein>
    <submittedName>
        <fullName evidence="3">HD domain-containing protein</fullName>
    </submittedName>
</protein>
<dbReference type="Pfam" id="PF13487">
    <property type="entry name" value="HD_5"/>
    <property type="match status" value="1"/>
</dbReference>
<dbReference type="PANTHER" id="PTHR43155:SF1">
    <property type="entry name" value="3'3'-CGAMP-SPECIFIC PHOSPHODIESTERASE 1"/>
    <property type="match status" value="1"/>
</dbReference>
<dbReference type="PANTHER" id="PTHR43155">
    <property type="entry name" value="CYCLIC DI-GMP PHOSPHODIESTERASE PA4108-RELATED"/>
    <property type="match status" value="1"/>
</dbReference>
<dbReference type="InterPro" id="IPR003607">
    <property type="entry name" value="HD/PDEase_dom"/>
</dbReference>
<dbReference type="Gene3D" id="1.10.3210.10">
    <property type="entry name" value="Hypothetical protein af1432"/>
    <property type="match status" value="1"/>
</dbReference>
<dbReference type="SMART" id="SM00471">
    <property type="entry name" value="HDc"/>
    <property type="match status" value="1"/>
</dbReference>
<comment type="caution">
    <text evidence="3">The sequence shown here is derived from an EMBL/GenBank/DDBJ whole genome shotgun (WGS) entry which is preliminary data.</text>
</comment>
<reference evidence="3" key="1">
    <citation type="journal article" date="2020" name="mSystems">
        <title>Genome- and Community-Level Interaction Insights into Carbon Utilization and Element Cycling Functions of Hydrothermarchaeota in Hydrothermal Sediment.</title>
        <authorList>
            <person name="Zhou Z."/>
            <person name="Liu Y."/>
            <person name="Xu W."/>
            <person name="Pan J."/>
            <person name="Luo Z.H."/>
            <person name="Li M."/>
        </authorList>
    </citation>
    <scope>NUCLEOTIDE SEQUENCE [LARGE SCALE GENOMIC DNA]</scope>
    <source>
        <strain evidence="3">SpSt-747</strain>
    </source>
</reference>
<dbReference type="SUPFAM" id="SSF109604">
    <property type="entry name" value="HD-domain/PDEase-like"/>
    <property type="match status" value="1"/>
</dbReference>
<evidence type="ECO:0000259" key="2">
    <source>
        <dbReference type="PROSITE" id="PS51832"/>
    </source>
</evidence>
<evidence type="ECO:0000313" key="3">
    <source>
        <dbReference type="EMBL" id="HGI30254.1"/>
    </source>
</evidence>
<dbReference type="InterPro" id="IPR006674">
    <property type="entry name" value="HD_domain"/>
</dbReference>
<organism evidence="3">
    <name type="scientific">Candidatus Caldatribacterium californiense</name>
    <dbReference type="NCBI Taxonomy" id="1454726"/>
    <lineage>
        <taxon>Bacteria</taxon>
        <taxon>Pseudomonadati</taxon>
        <taxon>Atribacterota</taxon>
        <taxon>Atribacteria</taxon>
        <taxon>Atribacterales</taxon>
        <taxon>Candidatus Caldatribacteriaceae</taxon>
        <taxon>Candidatus Caldatribacterium</taxon>
    </lineage>
</organism>
<gene>
    <name evidence="3" type="ORF">ENV30_02925</name>
</gene>
<feature type="domain" description="HD" evidence="1">
    <location>
        <begin position="162"/>
        <end position="283"/>
    </location>
</feature>
<sequence length="562" mass="64867">MDWDLYLEDLLRKIERLEIQKVFLFLHLLNGEWKILSAFTPGKGSDVTLRGLRVTLPRMVDWSEPLQGKLVESSHWENPYSSFLLSEGQGEKVLLFYVAPCPFLLLVFVLTRDITGDIREVLRSNPFPSHLYEAWVEHNRRLVLDRFLLSFVSLLEGIDAYTYHHSLRVAALAEQIAFRLGLSEERQEAVRVAGLIHDLGKLLVPREILLKPGKLTEEEFEKVKRHVLELDHIFLGNEFVEPYVFLARCHHERLDGSGYLGLREEEIPLESQILAVCDVFDALAHDRPYREAYSLEGTIRELTILGEIGKLNREIIQALLSEIPEYYLSPLEGEKMPLFPGLKVMVRRIREGKEEGYSGRVGESEEEKTVIVFPFNTPPLEPGEEVLISYELSYLTIEAKARYLSQSGERHFFSLERAMRHRKSFILPWSLELYFLKAEKKDLKDLVRELAQNPKGLRRARTEAVGGERIALLVEDSSLMVGDRVVLLFEAYGERFIIPGRVTRVEDLGFAHRTLVGDFDLPEREVDRLYGVILRRQRELQRRLLCRTPSSVLPNPQGDIPN</sequence>
<dbReference type="PROSITE" id="PS51832">
    <property type="entry name" value="HD_GYP"/>
    <property type="match status" value="1"/>
</dbReference>
<dbReference type="EMBL" id="DTFV01000043">
    <property type="protein sequence ID" value="HGI30254.1"/>
    <property type="molecule type" value="Genomic_DNA"/>
</dbReference>
<feature type="domain" description="HD-GYP" evidence="2">
    <location>
        <begin position="140"/>
        <end position="335"/>
    </location>
</feature>
<dbReference type="PROSITE" id="PS51831">
    <property type="entry name" value="HD"/>
    <property type="match status" value="1"/>
</dbReference>
<dbReference type="GO" id="GO:0009214">
    <property type="term" value="P:cyclic nucleotide catabolic process"/>
    <property type="evidence" value="ECO:0007669"/>
    <property type="project" value="TreeGrafter"/>
</dbReference>
<evidence type="ECO:0000259" key="1">
    <source>
        <dbReference type="PROSITE" id="PS51831"/>
    </source>
</evidence>
<dbReference type="NCBIfam" id="TIGR00277">
    <property type="entry name" value="HDIG"/>
    <property type="match status" value="1"/>
</dbReference>
<dbReference type="InterPro" id="IPR037522">
    <property type="entry name" value="HD_GYP_dom"/>
</dbReference>
<dbReference type="InterPro" id="IPR006675">
    <property type="entry name" value="HDIG_dom"/>
</dbReference>
<proteinExistence type="predicted"/>